<evidence type="ECO:0000313" key="1">
    <source>
        <dbReference type="EMBL" id="OMD27477.1"/>
    </source>
</evidence>
<protein>
    <submittedName>
        <fullName evidence="1">Uncharacterized protein</fullName>
    </submittedName>
</protein>
<comment type="caution">
    <text evidence="1">The sequence shown here is derived from an EMBL/GenBank/DDBJ whole genome shotgun (WGS) entry which is preliminary data.</text>
</comment>
<evidence type="ECO:0000313" key="2">
    <source>
        <dbReference type="Proteomes" id="UP000187465"/>
    </source>
</evidence>
<accession>A0A1R0X2P7</accession>
<reference evidence="1 2" key="1">
    <citation type="submission" date="2016-10" db="EMBL/GenBank/DDBJ databases">
        <title>Paenibacillus species isolates.</title>
        <authorList>
            <person name="Beno S.M."/>
        </authorList>
    </citation>
    <scope>NUCLEOTIDE SEQUENCE [LARGE SCALE GENOMIC DNA]</scope>
    <source>
        <strain evidence="1 2">FSL H7-0604</strain>
    </source>
</reference>
<dbReference type="RefSeq" id="WP_036679058.1">
    <property type="nucleotide sequence ID" value="NZ_MKQP01000036.1"/>
</dbReference>
<proteinExistence type="predicted"/>
<sequence>MTTQQTAQIIPFPCVQNEIAAAFDAMAAQARAGLITGAMFAISGPNADPHAIMTGWHGVDIAERSVMLTHMQFDLIAGFIGEE</sequence>
<dbReference type="EMBL" id="MKQP01000036">
    <property type="protein sequence ID" value="OMD27477.1"/>
    <property type="molecule type" value="Genomic_DNA"/>
</dbReference>
<gene>
    <name evidence="1" type="ORF">BJP51_25105</name>
</gene>
<dbReference type="Proteomes" id="UP000187465">
    <property type="component" value="Unassembled WGS sequence"/>
</dbReference>
<dbReference type="AlphaFoldDB" id="A0A1R0X2P7"/>
<name>A0A1R0X2P7_9BACL</name>
<organism evidence="1 2">
    <name type="scientific">Paenibacillus odorifer</name>
    <dbReference type="NCBI Taxonomy" id="189426"/>
    <lineage>
        <taxon>Bacteria</taxon>
        <taxon>Bacillati</taxon>
        <taxon>Bacillota</taxon>
        <taxon>Bacilli</taxon>
        <taxon>Bacillales</taxon>
        <taxon>Paenibacillaceae</taxon>
        <taxon>Paenibacillus</taxon>
    </lineage>
</organism>